<dbReference type="RefSeq" id="WP_256707834.1">
    <property type="nucleotide sequence ID" value="NZ_CP101914.1"/>
</dbReference>
<dbReference type="Gene3D" id="3.30.360.40">
    <property type="entry name" value="YwmB-like"/>
    <property type="match status" value="1"/>
</dbReference>
<sequence length="266" mass="31368">MFHRILFSSKYPIIQATKTLHMINTPVQRRNQAFCLLLVICFVVNQAFSQSYQTDEMQDLGAFAEENDFAIDFWEVTIKEQMGRERAESLVENLETMYTQHEDKNGDRVKYTFYNGHNNEPFYVLYNVILPLDKKEPAEVIIVLHGKDWDSQISQKYEKEKAAIQKKYLTKESQLYTCLSIQDSDIINHDEFLNKAKKYFNIKHISTNYDNIENSRIEQSTYGYIKTWEHFYFMENDPKNVHIAAVTGHHGEKSFMIGTPILINEY</sequence>
<dbReference type="Pfam" id="PF08680">
    <property type="entry name" value="DUF1779"/>
    <property type="match status" value="1"/>
</dbReference>
<name>A0ABY5JU42_9BACI</name>
<dbReference type="InterPro" id="IPR014794">
    <property type="entry name" value="DUF1779"/>
</dbReference>
<evidence type="ECO:0000313" key="2">
    <source>
        <dbReference type="Proteomes" id="UP001059773"/>
    </source>
</evidence>
<reference evidence="1" key="1">
    <citation type="submission" date="2022-07" db="EMBL/GenBank/DDBJ databases">
        <title>FELIX.</title>
        <authorList>
            <person name="Wan K.H."/>
            <person name="Park S."/>
            <person name="Lawrence Q."/>
            <person name="Eichenberger J.P."/>
            <person name="Booth B.W."/>
            <person name="Piaggio A.J."/>
            <person name="Chandler J.C."/>
            <person name="Franklin A.B."/>
            <person name="Celniker S.E."/>
        </authorList>
    </citation>
    <scope>NUCLEOTIDE SEQUENCE</scope>
    <source>
        <strain evidence="1">QA-1986 374</strain>
    </source>
</reference>
<dbReference type="SUPFAM" id="SSF143842">
    <property type="entry name" value="YwmB-like"/>
    <property type="match status" value="1"/>
</dbReference>
<dbReference type="InterPro" id="IPR036209">
    <property type="entry name" value="YwmB-like_sf"/>
</dbReference>
<organism evidence="1 2">
    <name type="scientific">Oceanobacillus jeddahense</name>
    <dbReference type="NCBI Taxonomy" id="1462527"/>
    <lineage>
        <taxon>Bacteria</taxon>
        <taxon>Bacillati</taxon>
        <taxon>Bacillota</taxon>
        <taxon>Bacilli</taxon>
        <taxon>Bacillales</taxon>
        <taxon>Bacillaceae</taxon>
        <taxon>Oceanobacillus</taxon>
    </lineage>
</organism>
<dbReference type="EMBL" id="CP101914">
    <property type="protein sequence ID" value="UUI02606.1"/>
    <property type="molecule type" value="Genomic_DNA"/>
</dbReference>
<dbReference type="Proteomes" id="UP001059773">
    <property type="component" value="Chromosome"/>
</dbReference>
<proteinExistence type="predicted"/>
<gene>
    <name evidence="1" type="ORF">NP439_21625</name>
</gene>
<evidence type="ECO:0000313" key="1">
    <source>
        <dbReference type="EMBL" id="UUI02606.1"/>
    </source>
</evidence>
<dbReference type="Gene3D" id="3.30.2030.10">
    <property type="entry name" value="YwmB-like"/>
    <property type="match status" value="1"/>
</dbReference>
<keyword evidence="2" id="KW-1185">Reference proteome</keyword>
<protein>
    <submittedName>
        <fullName evidence="1">YwmB family TATA-box binding protein</fullName>
    </submittedName>
</protein>
<accession>A0ABY5JU42</accession>